<dbReference type="InterPro" id="IPR011055">
    <property type="entry name" value="Dup_hybrid_motif"/>
</dbReference>
<dbReference type="InterPro" id="IPR046519">
    <property type="entry name" value="X-Tfes_XVIPCD"/>
</dbReference>
<protein>
    <submittedName>
        <fullName evidence="4">Uncharacterized protein</fullName>
    </submittedName>
</protein>
<evidence type="ECO:0000259" key="2">
    <source>
        <dbReference type="Pfam" id="PF01471"/>
    </source>
</evidence>
<accession>A0A2S7CNA2</accession>
<reference evidence="4 5" key="1">
    <citation type="submission" date="2016-08" db="EMBL/GenBank/DDBJ databases">
        <authorList>
            <person name="Seilhamer J.J."/>
        </authorList>
    </citation>
    <scope>NUCLEOTIDE SEQUENCE [LARGE SCALE GENOMIC DNA]</scope>
    <source>
        <strain evidence="4 5">CFBP4690</strain>
    </source>
</reference>
<dbReference type="EMBL" id="MDEC01000017">
    <property type="protein sequence ID" value="PPU62982.1"/>
    <property type="molecule type" value="Genomic_DNA"/>
</dbReference>
<dbReference type="Gene3D" id="1.10.101.10">
    <property type="entry name" value="PGBD-like superfamily/PGBD"/>
    <property type="match status" value="1"/>
</dbReference>
<sequence length="455" mass="49536">MSQAHRQRRSTMPRYRIVESVGHGVQTAHDYADLERHHPTRGNERGRVYATVNGEREELLGNYRGSATVSHDGDHYVSKDFVLKAGNLDEVPVPAIASGYIGKVDPRDGIVQIYDKPASDPRREMIAQYRHLDPRNTQLETGDRIEYGQSVGIQGGFNKGDPRAFGKHVHVDINTSYLPQADRYIRDMDSGAITTDQRPQHAQPNLTGPAQVSDISGNGRTVAAPGGATAVSAAPMADGVLRKDEHGAEVKALQERLNALGYTDARGQALGADGKFGDRTREAVQAFQRDHQLSDDGIVGRDTFKALAAAHPRQPDQAATAVPGQRSEASRPLLLSDQGHPQYPMYQQALGALEKLGPSGGFKDRKELEQTAGTLVQDASLSGLSRIDHVTPNKAGDGLFVVEGRLDDPAHRRAYVDRDQAAQQTLEQSTQRLRQDLAGSVDQAPARDTNRAMAM</sequence>
<dbReference type="InterPro" id="IPR002477">
    <property type="entry name" value="Peptidoglycan-bd-like"/>
</dbReference>
<dbReference type="InterPro" id="IPR036365">
    <property type="entry name" value="PGBD-like_sf"/>
</dbReference>
<organism evidence="4 5">
    <name type="scientific">Xanthomonas codiaei</name>
    <dbReference type="NCBI Taxonomy" id="56463"/>
    <lineage>
        <taxon>Bacteria</taxon>
        <taxon>Pseudomonadati</taxon>
        <taxon>Pseudomonadota</taxon>
        <taxon>Gammaproteobacteria</taxon>
        <taxon>Lysobacterales</taxon>
        <taxon>Lysobacteraceae</taxon>
        <taxon>Xanthomonas</taxon>
    </lineage>
</organism>
<feature type="domain" description="Peptidoglycan binding-like" evidence="2">
    <location>
        <begin position="247"/>
        <end position="307"/>
    </location>
</feature>
<dbReference type="SUPFAM" id="SSF47090">
    <property type="entry name" value="PGBD-like"/>
    <property type="match status" value="1"/>
</dbReference>
<feature type="region of interest" description="Disordered" evidence="1">
    <location>
        <begin position="195"/>
        <end position="223"/>
    </location>
</feature>
<name>A0A2S7CNA2_9XANT</name>
<evidence type="ECO:0000313" key="4">
    <source>
        <dbReference type="EMBL" id="PPU62982.1"/>
    </source>
</evidence>
<feature type="region of interest" description="Disordered" evidence="1">
    <location>
        <begin position="433"/>
        <end position="455"/>
    </location>
</feature>
<evidence type="ECO:0000256" key="1">
    <source>
        <dbReference type="SAM" id="MobiDB-lite"/>
    </source>
</evidence>
<feature type="compositionally biased region" description="Polar residues" evidence="1">
    <location>
        <begin position="195"/>
        <end position="219"/>
    </location>
</feature>
<gene>
    <name evidence="4" type="ORF">XcodCFBP4690_13150</name>
</gene>
<comment type="caution">
    <text evidence="4">The sequence shown here is derived from an EMBL/GenBank/DDBJ whole genome shotgun (WGS) entry which is preliminary data.</text>
</comment>
<feature type="domain" description="X-Tfes XVIPCD" evidence="3">
    <location>
        <begin position="337"/>
        <end position="435"/>
    </location>
</feature>
<dbReference type="Pfam" id="PF20410">
    <property type="entry name" value="X-Tfes_XVIPCD"/>
    <property type="match status" value="1"/>
</dbReference>
<proteinExistence type="predicted"/>
<dbReference type="Proteomes" id="UP000237872">
    <property type="component" value="Unassembled WGS sequence"/>
</dbReference>
<feature type="region of interest" description="Disordered" evidence="1">
    <location>
        <begin position="310"/>
        <end position="329"/>
    </location>
</feature>
<dbReference type="AlphaFoldDB" id="A0A2S7CNA2"/>
<dbReference type="OrthoDB" id="6046149at2"/>
<dbReference type="Pfam" id="PF01471">
    <property type="entry name" value="PG_binding_1"/>
    <property type="match status" value="1"/>
</dbReference>
<evidence type="ECO:0000313" key="5">
    <source>
        <dbReference type="Proteomes" id="UP000237872"/>
    </source>
</evidence>
<dbReference type="Gene3D" id="2.70.70.10">
    <property type="entry name" value="Glucose Permease (Domain IIA)"/>
    <property type="match status" value="1"/>
</dbReference>
<evidence type="ECO:0000259" key="3">
    <source>
        <dbReference type="Pfam" id="PF20410"/>
    </source>
</evidence>
<dbReference type="InterPro" id="IPR036366">
    <property type="entry name" value="PGBDSf"/>
</dbReference>